<keyword evidence="2" id="KW-1185">Reference proteome</keyword>
<reference evidence="1 2" key="1">
    <citation type="journal article" date="2020" name="ISME J.">
        <title>Comparative genomics reveals insights into cyanobacterial evolution and habitat adaptation.</title>
        <authorList>
            <person name="Chen M.Y."/>
            <person name="Teng W.K."/>
            <person name="Zhao L."/>
            <person name="Hu C.X."/>
            <person name="Zhou Y.K."/>
            <person name="Han B.P."/>
            <person name="Song L.R."/>
            <person name="Shu W.S."/>
        </authorList>
    </citation>
    <scope>NUCLEOTIDE SEQUENCE [LARGE SCALE GENOMIC DNA]</scope>
    <source>
        <strain evidence="1 2">FACHB-119</strain>
    </source>
</reference>
<accession>A0ABR8DDR2</accession>
<gene>
    <name evidence="1" type="ORF">H6G83_33070</name>
</gene>
<dbReference type="EMBL" id="JACJSG010000082">
    <property type="protein sequence ID" value="MBD2505375.1"/>
    <property type="molecule type" value="Genomic_DNA"/>
</dbReference>
<organism evidence="1 2">
    <name type="scientific">Anabaena azotica FACHB-119</name>
    <dbReference type="NCBI Taxonomy" id="947527"/>
    <lineage>
        <taxon>Bacteria</taxon>
        <taxon>Bacillati</taxon>
        <taxon>Cyanobacteriota</taxon>
        <taxon>Cyanophyceae</taxon>
        <taxon>Nostocales</taxon>
        <taxon>Nostocaceae</taxon>
        <taxon>Anabaena</taxon>
        <taxon>Anabaena azotica</taxon>
    </lineage>
</organism>
<sequence length="56" mass="5807">MAQSALGVAGCLSRMYSSERLGVGTEVFGVEEEAEAGLSDQLEEKVLSVLESEASG</sequence>
<evidence type="ECO:0000313" key="2">
    <source>
        <dbReference type="Proteomes" id="UP000661112"/>
    </source>
</evidence>
<comment type="caution">
    <text evidence="1">The sequence shown here is derived from an EMBL/GenBank/DDBJ whole genome shotgun (WGS) entry which is preliminary data.</text>
</comment>
<protein>
    <submittedName>
        <fullName evidence="1">Uncharacterized protein</fullName>
    </submittedName>
</protein>
<evidence type="ECO:0000313" key="1">
    <source>
        <dbReference type="EMBL" id="MBD2505375.1"/>
    </source>
</evidence>
<proteinExistence type="predicted"/>
<name>A0ABR8DDR2_9NOST</name>
<dbReference type="Proteomes" id="UP000661112">
    <property type="component" value="Unassembled WGS sequence"/>
</dbReference>
<dbReference type="RefSeq" id="WP_190480117.1">
    <property type="nucleotide sequence ID" value="NZ_JACJSG010000082.1"/>
</dbReference>